<keyword evidence="2" id="KW-1133">Transmembrane helix</keyword>
<proteinExistence type="predicted"/>
<evidence type="ECO:0000313" key="3">
    <source>
        <dbReference type="EMBL" id="ADE14537.1"/>
    </source>
</evidence>
<keyword evidence="4" id="KW-1185">Reference proteome</keyword>
<evidence type="ECO:0000256" key="2">
    <source>
        <dbReference type="SAM" id="Phobius"/>
    </source>
</evidence>
<feature type="transmembrane region" description="Helical" evidence="2">
    <location>
        <begin position="16"/>
        <end position="37"/>
    </location>
</feature>
<protein>
    <recommendedName>
        <fullName evidence="5">DUF5132 domain-containing protein</fullName>
    </recommendedName>
</protein>
<sequence>MASIDDLFKSNTAKGLAIGIGASVLAPIVIPAVAAVVRPLAKAAIKTSIVVYEKGRETVVEMGEVVEDLVAEARAELEEGSTVTGEAVETAEEASSGKRTPPASK</sequence>
<reference evidence="4" key="1">
    <citation type="submission" date="2010-04" db="EMBL/GenBank/DDBJ databases">
        <title>Complete genome sequence of Nitrosococcus halophilus Nc4, a salt-adapted, aerobic obligate ammonia-oxidizing sulfur purple bacterium.</title>
        <authorList>
            <consortium name="US DOE Joint Genome Institute"/>
            <person name="Campbell M.A."/>
            <person name="Malfatti S.A."/>
            <person name="Chain P.S.G."/>
            <person name="Heidelberg J.F."/>
            <person name="Ward B.B."/>
            <person name="Klotz M.G."/>
        </authorList>
    </citation>
    <scope>NUCLEOTIDE SEQUENCE [LARGE SCALE GENOMIC DNA]</scope>
    <source>
        <strain evidence="4">Nc4</strain>
    </source>
</reference>
<dbReference type="STRING" id="472759.Nhal_1386"/>
<dbReference type="Pfam" id="PF17195">
    <property type="entry name" value="DUF5132"/>
    <property type="match status" value="1"/>
</dbReference>
<dbReference type="InterPro" id="IPR033456">
    <property type="entry name" value="DUF5132"/>
</dbReference>
<dbReference type="Proteomes" id="UP000001844">
    <property type="component" value="Chromosome"/>
</dbReference>
<evidence type="ECO:0000256" key="1">
    <source>
        <dbReference type="SAM" id="MobiDB-lite"/>
    </source>
</evidence>
<evidence type="ECO:0000313" key="4">
    <source>
        <dbReference type="Proteomes" id="UP000001844"/>
    </source>
</evidence>
<organism evidence="3 4">
    <name type="scientific">Nitrosococcus halophilus (strain Nc4)</name>
    <dbReference type="NCBI Taxonomy" id="472759"/>
    <lineage>
        <taxon>Bacteria</taxon>
        <taxon>Pseudomonadati</taxon>
        <taxon>Pseudomonadota</taxon>
        <taxon>Gammaproteobacteria</taxon>
        <taxon>Chromatiales</taxon>
        <taxon>Chromatiaceae</taxon>
        <taxon>Nitrosococcus</taxon>
    </lineage>
</organism>
<keyword evidence="2" id="KW-0472">Membrane</keyword>
<accession>D5C0Y0</accession>
<feature type="region of interest" description="Disordered" evidence="1">
    <location>
        <begin position="77"/>
        <end position="105"/>
    </location>
</feature>
<dbReference type="eggNOG" id="ENOG5031D9B">
    <property type="taxonomic scope" value="Bacteria"/>
</dbReference>
<dbReference type="AlphaFoldDB" id="D5C0Y0"/>
<keyword evidence="2" id="KW-0812">Transmembrane</keyword>
<dbReference type="EMBL" id="CP001798">
    <property type="protein sequence ID" value="ADE14537.1"/>
    <property type="molecule type" value="Genomic_DNA"/>
</dbReference>
<gene>
    <name evidence="3" type="ordered locus">Nhal_1386</name>
</gene>
<name>D5C0Y0_NITHN</name>
<dbReference type="KEGG" id="nhl:Nhal_1386"/>
<dbReference type="OrthoDB" id="8420303at2"/>
<dbReference type="RefSeq" id="WP_013032428.1">
    <property type="nucleotide sequence ID" value="NC_013960.1"/>
</dbReference>
<evidence type="ECO:0008006" key="5">
    <source>
        <dbReference type="Google" id="ProtNLM"/>
    </source>
</evidence>
<dbReference type="HOGENOM" id="CLU_171738_0_0_6"/>